<sequence length="115" mass="13533">MELKQLEPAEIVRDKYGSWMHPEYREYLDKHHNNQEWISQIECDELKRHFNIITTKFYLEASVSADIHEEMMNACDLSKWDPIVPHGFFLIDIGFTEDDAEAVFAKEIGKESEVA</sequence>
<dbReference type="AlphaFoldDB" id="A0A1C3CTC1"/>
<protein>
    <submittedName>
        <fullName evidence="1">Uncharacterized protein</fullName>
    </submittedName>
</protein>
<dbReference type="Proteomes" id="UP000186553">
    <property type="component" value="Unassembled WGS sequence"/>
</dbReference>
<proteinExistence type="predicted"/>
<comment type="caution">
    <text evidence="1">The sequence shown here is derived from an EMBL/GenBank/DDBJ whole genome shotgun (WGS) entry which is preliminary data.</text>
</comment>
<organism evidence="1 2">
    <name type="scientific">Acinetobacter celticus</name>
    <dbReference type="NCBI Taxonomy" id="1891224"/>
    <lineage>
        <taxon>Bacteria</taxon>
        <taxon>Pseudomonadati</taxon>
        <taxon>Pseudomonadota</taxon>
        <taxon>Gammaproteobacteria</taxon>
        <taxon>Moraxellales</taxon>
        <taxon>Moraxellaceae</taxon>
        <taxon>Acinetobacter</taxon>
    </lineage>
</organism>
<dbReference type="RefSeq" id="WP_068889460.1">
    <property type="nucleotide sequence ID" value="NZ_CBCRUU010000015.1"/>
</dbReference>
<keyword evidence="2" id="KW-1185">Reference proteome</keyword>
<dbReference type="EMBL" id="MBDL01000013">
    <property type="protein sequence ID" value="ODA11984.1"/>
    <property type="molecule type" value="Genomic_DNA"/>
</dbReference>
<reference evidence="1 2" key="1">
    <citation type="submission" date="2016-07" db="EMBL/GenBank/DDBJ databases">
        <title>Acinetobacter sp. ANC 4603.</title>
        <authorList>
            <person name="Radolfova-Krizova L."/>
            <person name="Nemec A."/>
        </authorList>
    </citation>
    <scope>NUCLEOTIDE SEQUENCE [LARGE SCALE GENOMIC DNA]</scope>
    <source>
        <strain evidence="1 2">ANC 4603</strain>
    </source>
</reference>
<accession>A0A1C3CTC1</accession>
<evidence type="ECO:0000313" key="1">
    <source>
        <dbReference type="EMBL" id="ODA11984.1"/>
    </source>
</evidence>
<evidence type="ECO:0000313" key="2">
    <source>
        <dbReference type="Proteomes" id="UP000186553"/>
    </source>
</evidence>
<name>A0A1C3CTC1_9GAMM</name>
<dbReference type="OrthoDB" id="6684064at2"/>
<gene>
    <name evidence="1" type="ORF">BBP83_12530</name>
</gene>